<dbReference type="InterPro" id="IPR058031">
    <property type="entry name" value="AAA_lid_NorR"/>
</dbReference>
<evidence type="ECO:0000256" key="4">
    <source>
        <dbReference type="ARBA" id="ARBA00023163"/>
    </source>
</evidence>
<dbReference type="EMBL" id="JBHTJH010000017">
    <property type="protein sequence ID" value="MFD0863512.1"/>
    <property type="molecule type" value="Genomic_DNA"/>
</dbReference>
<evidence type="ECO:0000259" key="6">
    <source>
        <dbReference type="PROSITE" id="PS50045"/>
    </source>
</evidence>
<evidence type="ECO:0000256" key="5">
    <source>
        <dbReference type="PROSITE-ProRule" id="PRU00169"/>
    </source>
</evidence>
<reference evidence="9" key="1">
    <citation type="journal article" date="2019" name="Int. J. Syst. Evol. Microbiol.">
        <title>The Global Catalogue of Microorganisms (GCM) 10K type strain sequencing project: providing services to taxonomists for standard genome sequencing and annotation.</title>
        <authorList>
            <consortium name="The Broad Institute Genomics Platform"/>
            <consortium name="The Broad Institute Genome Sequencing Center for Infectious Disease"/>
            <person name="Wu L."/>
            <person name="Ma J."/>
        </authorList>
    </citation>
    <scope>NUCLEOTIDE SEQUENCE [LARGE SCALE GENOMIC DNA]</scope>
    <source>
        <strain evidence="9">CCUG 62952</strain>
    </source>
</reference>
<dbReference type="SMART" id="SM00382">
    <property type="entry name" value="AAA"/>
    <property type="match status" value="1"/>
</dbReference>
<sequence length="443" mass="49674">MFNVLLVEDDIAFNKMLETFLTKKGFHVTATFSIEAARKELKSATHDLVLTDLRLPDGEGTVLLSEVKLLKTAIPIIMMTNYSDVKTAVEAMKKGAYDYVSKPFRPDEIIAVIDSALKPSKPEVSAKIATSSGKRATLIEGKSEASKRLSEFIRLVAPTDMSVLIWGESGTGKEYVAKAIHDKSLRAQHPFVAVDCGAIPRAIAASEFFGHVKGSFTGATMDKIGHFEAANKGTLFLDEVGNLSYENQINLLRALQERKVKPVGSTMEISVDIRVIAATNEDLGQAVKEGKFREDLYHRLNEFIIEVPKLYDRQQDVLLFANHFLQSANDQLDKNIAGFSEEVIEIFNNYNWPGNIREMGNLIKRATLLEKGNIITTEALPRELLRYGELNAQEQLLSKHDNEKQMILKAMEKTRFNKTKAAKILGVDRKTLYNKIKQYDLKF</sequence>
<dbReference type="InterPro" id="IPR002078">
    <property type="entry name" value="Sigma_54_int"/>
</dbReference>
<dbReference type="Proteomes" id="UP001596978">
    <property type="component" value="Unassembled WGS sequence"/>
</dbReference>
<dbReference type="Gene3D" id="1.10.8.60">
    <property type="match status" value="1"/>
</dbReference>
<dbReference type="Gene3D" id="3.40.50.2300">
    <property type="match status" value="1"/>
</dbReference>
<comment type="caution">
    <text evidence="8">The sequence shown here is derived from an EMBL/GenBank/DDBJ whole genome shotgun (WGS) entry which is preliminary data.</text>
</comment>
<feature type="domain" description="Response regulatory" evidence="7">
    <location>
        <begin position="3"/>
        <end position="117"/>
    </location>
</feature>
<dbReference type="PANTHER" id="PTHR32071">
    <property type="entry name" value="TRANSCRIPTIONAL REGULATORY PROTEIN"/>
    <property type="match status" value="1"/>
</dbReference>
<dbReference type="InterPro" id="IPR027417">
    <property type="entry name" value="P-loop_NTPase"/>
</dbReference>
<protein>
    <submittedName>
        <fullName evidence="8">Sigma-54-dependent transcriptional regulator</fullName>
    </submittedName>
</protein>
<dbReference type="PRINTS" id="PR01590">
    <property type="entry name" value="HTHFIS"/>
</dbReference>
<dbReference type="InterPro" id="IPR025662">
    <property type="entry name" value="Sigma_54_int_dom_ATP-bd_1"/>
</dbReference>
<keyword evidence="3" id="KW-0805">Transcription regulation</keyword>
<organism evidence="8 9">
    <name type="scientific">Sungkyunkwania multivorans</name>
    <dbReference type="NCBI Taxonomy" id="1173618"/>
    <lineage>
        <taxon>Bacteria</taxon>
        <taxon>Pseudomonadati</taxon>
        <taxon>Bacteroidota</taxon>
        <taxon>Flavobacteriia</taxon>
        <taxon>Flavobacteriales</taxon>
        <taxon>Flavobacteriaceae</taxon>
        <taxon>Sungkyunkwania</taxon>
    </lineage>
</organism>
<dbReference type="SUPFAM" id="SSF46689">
    <property type="entry name" value="Homeodomain-like"/>
    <property type="match status" value="1"/>
</dbReference>
<dbReference type="SUPFAM" id="SSF52172">
    <property type="entry name" value="CheY-like"/>
    <property type="match status" value="1"/>
</dbReference>
<dbReference type="SMART" id="SM00448">
    <property type="entry name" value="REC"/>
    <property type="match status" value="1"/>
</dbReference>
<dbReference type="InterPro" id="IPR025943">
    <property type="entry name" value="Sigma_54_int_dom_ATP-bd_2"/>
</dbReference>
<name>A0ABW3D2I0_9FLAO</name>
<keyword evidence="2" id="KW-0067">ATP-binding</keyword>
<dbReference type="InterPro" id="IPR002197">
    <property type="entry name" value="HTH_Fis"/>
</dbReference>
<evidence type="ECO:0000259" key="7">
    <source>
        <dbReference type="PROSITE" id="PS50110"/>
    </source>
</evidence>
<dbReference type="Pfam" id="PF02954">
    <property type="entry name" value="HTH_8"/>
    <property type="match status" value="1"/>
</dbReference>
<dbReference type="PANTHER" id="PTHR32071:SF81">
    <property type="entry name" value="PROPIONATE CATABOLISM OPERON REGULATORY PROTEIN"/>
    <property type="match status" value="1"/>
</dbReference>
<dbReference type="CDD" id="cd00009">
    <property type="entry name" value="AAA"/>
    <property type="match status" value="1"/>
</dbReference>
<dbReference type="Pfam" id="PF00158">
    <property type="entry name" value="Sigma54_activat"/>
    <property type="match status" value="1"/>
</dbReference>
<gene>
    <name evidence="8" type="ORF">ACFQ1M_14950</name>
</gene>
<keyword evidence="4" id="KW-0804">Transcription</keyword>
<dbReference type="PROSITE" id="PS50110">
    <property type="entry name" value="RESPONSE_REGULATORY"/>
    <property type="match status" value="1"/>
</dbReference>
<evidence type="ECO:0000313" key="9">
    <source>
        <dbReference type="Proteomes" id="UP001596978"/>
    </source>
</evidence>
<dbReference type="SUPFAM" id="SSF52540">
    <property type="entry name" value="P-loop containing nucleoside triphosphate hydrolases"/>
    <property type="match status" value="1"/>
</dbReference>
<dbReference type="Pfam" id="PF25601">
    <property type="entry name" value="AAA_lid_14"/>
    <property type="match status" value="1"/>
</dbReference>
<proteinExistence type="predicted"/>
<keyword evidence="9" id="KW-1185">Reference proteome</keyword>
<feature type="domain" description="Sigma-54 factor interaction" evidence="6">
    <location>
        <begin position="139"/>
        <end position="368"/>
    </location>
</feature>
<dbReference type="InterPro" id="IPR003593">
    <property type="entry name" value="AAA+_ATPase"/>
</dbReference>
<feature type="modified residue" description="4-aspartylphosphate" evidence="5">
    <location>
        <position position="52"/>
    </location>
</feature>
<dbReference type="RefSeq" id="WP_386409621.1">
    <property type="nucleotide sequence ID" value="NZ_JBHTJH010000017.1"/>
</dbReference>
<dbReference type="InterPro" id="IPR009057">
    <property type="entry name" value="Homeodomain-like_sf"/>
</dbReference>
<keyword evidence="5" id="KW-0597">Phosphoprotein</keyword>
<dbReference type="Gene3D" id="1.10.10.60">
    <property type="entry name" value="Homeodomain-like"/>
    <property type="match status" value="1"/>
</dbReference>
<dbReference type="PROSITE" id="PS50045">
    <property type="entry name" value="SIGMA54_INTERACT_4"/>
    <property type="match status" value="1"/>
</dbReference>
<dbReference type="PROSITE" id="PS00676">
    <property type="entry name" value="SIGMA54_INTERACT_2"/>
    <property type="match status" value="1"/>
</dbReference>
<evidence type="ECO:0000313" key="8">
    <source>
        <dbReference type="EMBL" id="MFD0863512.1"/>
    </source>
</evidence>
<evidence type="ECO:0000256" key="3">
    <source>
        <dbReference type="ARBA" id="ARBA00023015"/>
    </source>
</evidence>
<dbReference type="Gene3D" id="3.40.50.300">
    <property type="entry name" value="P-loop containing nucleotide triphosphate hydrolases"/>
    <property type="match status" value="1"/>
</dbReference>
<accession>A0ABW3D2I0</accession>
<dbReference type="PROSITE" id="PS00675">
    <property type="entry name" value="SIGMA54_INTERACT_1"/>
    <property type="match status" value="1"/>
</dbReference>
<keyword evidence="1" id="KW-0547">Nucleotide-binding</keyword>
<dbReference type="Pfam" id="PF00072">
    <property type="entry name" value="Response_reg"/>
    <property type="match status" value="1"/>
</dbReference>
<evidence type="ECO:0000256" key="2">
    <source>
        <dbReference type="ARBA" id="ARBA00022840"/>
    </source>
</evidence>
<dbReference type="InterPro" id="IPR001789">
    <property type="entry name" value="Sig_transdc_resp-reg_receiver"/>
</dbReference>
<dbReference type="InterPro" id="IPR011006">
    <property type="entry name" value="CheY-like_superfamily"/>
</dbReference>
<evidence type="ECO:0000256" key="1">
    <source>
        <dbReference type="ARBA" id="ARBA00022741"/>
    </source>
</evidence>